<evidence type="ECO:0000313" key="1">
    <source>
        <dbReference type="EMBL" id="KAJ7775661.1"/>
    </source>
</evidence>
<gene>
    <name evidence="1" type="ORF">DFH07DRAFT_952052</name>
</gene>
<protein>
    <submittedName>
        <fullName evidence="1">Uncharacterized protein</fullName>
    </submittedName>
</protein>
<sequence length="260" mass="28757">MAGGSLWADDISSCQTVVPKSLVQPWPITELKEFMVDELPSDYPYAVRKTSAVFHIPYFEFHGMGAPLNLDVGSGGDVYVDMTPGAYTLWGYTAEGWKRWVDMGEDVPQTLSNRWAVIHPGFKHILWISGGHTHRISWLKHGKASIHDTRRFAVQRRLMKIPSVGSKKDEETAHHEAAAILASLEDLKSTAKFTDLFSPVNIAGRTLGDPSGPVVSTGHQARDDVEIPNHPCFINPDPVSQARPHLTTKLKAFLVTTLPP</sequence>
<name>A0AAD7K2F2_9AGAR</name>
<dbReference type="Proteomes" id="UP001215280">
    <property type="component" value="Unassembled WGS sequence"/>
</dbReference>
<keyword evidence="2" id="KW-1185">Reference proteome</keyword>
<dbReference type="AlphaFoldDB" id="A0AAD7K2F2"/>
<proteinExistence type="predicted"/>
<comment type="caution">
    <text evidence="1">The sequence shown here is derived from an EMBL/GenBank/DDBJ whole genome shotgun (WGS) entry which is preliminary data.</text>
</comment>
<accession>A0AAD7K2F2</accession>
<organism evidence="1 2">
    <name type="scientific">Mycena maculata</name>
    <dbReference type="NCBI Taxonomy" id="230809"/>
    <lineage>
        <taxon>Eukaryota</taxon>
        <taxon>Fungi</taxon>
        <taxon>Dikarya</taxon>
        <taxon>Basidiomycota</taxon>
        <taxon>Agaricomycotina</taxon>
        <taxon>Agaricomycetes</taxon>
        <taxon>Agaricomycetidae</taxon>
        <taxon>Agaricales</taxon>
        <taxon>Marasmiineae</taxon>
        <taxon>Mycenaceae</taxon>
        <taxon>Mycena</taxon>
    </lineage>
</organism>
<dbReference type="EMBL" id="JARJLG010000014">
    <property type="protein sequence ID" value="KAJ7775661.1"/>
    <property type="molecule type" value="Genomic_DNA"/>
</dbReference>
<reference evidence="1" key="1">
    <citation type="submission" date="2023-03" db="EMBL/GenBank/DDBJ databases">
        <title>Massive genome expansion in bonnet fungi (Mycena s.s.) driven by repeated elements and novel gene families across ecological guilds.</title>
        <authorList>
            <consortium name="Lawrence Berkeley National Laboratory"/>
            <person name="Harder C.B."/>
            <person name="Miyauchi S."/>
            <person name="Viragh M."/>
            <person name="Kuo A."/>
            <person name="Thoen E."/>
            <person name="Andreopoulos B."/>
            <person name="Lu D."/>
            <person name="Skrede I."/>
            <person name="Drula E."/>
            <person name="Henrissat B."/>
            <person name="Morin E."/>
            <person name="Kohler A."/>
            <person name="Barry K."/>
            <person name="LaButti K."/>
            <person name="Morin E."/>
            <person name="Salamov A."/>
            <person name="Lipzen A."/>
            <person name="Mereny Z."/>
            <person name="Hegedus B."/>
            <person name="Baldrian P."/>
            <person name="Stursova M."/>
            <person name="Weitz H."/>
            <person name="Taylor A."/>
            <person name="Grigoriev I.V."/>
            <person name="Nagy L.G."/>
            <person name="Martin F."/>
            <person name="Kauserud H."/>
        </authorList>
    </citation>
    <scope>NUCLEOTIDE SEQUENCE</scope>
    <source>
        <strain evidence="1">CBHHK188m</strain>
    </source>
</reference>
<evidence type="ECO:0000313" key="2">
    <source>
        <dbReference type="Proteomes" id="UP001215280"/>
    </source>
</evidence>